<comment type="similarity">
    <text evidence="2 6">Belongs to the 4-toluene sulfonate uptake permease (TSUP) (TC 2.A.102) family.</text>
</comment>
<comment type="subcellular location">
    <subcellularLocation>
        <location evidence="6">Cell membrane</location>
        <topology evidence="6">Multi-pass membrane protein</topology>
    </subcellularLocation>
    <subcellularLocation>
        <location evidence="1">Membrane</location>
        <topology evidence="1">Multi-pass membrane protein</topology>
    </subcellularLocation>
</comment>
<feature type="transmembrane region" description="Helical" evidence="6">
    <location>
        <begin position="120"/>
        <end position="138"/>
    </location>
</feature>
<dbReference type="OrthoDB" id="6197550at2"/>
<gene>
    <name evidence="7" type="ORF">MOMA_05556</name>
</gene>
<feature type="transmembrane region" description="Helical" evidence="6">
    <location>
        <begin position="28"/>
        <end position="52"/>
    </location>
</feature>
<evidence type="ECO:0000256" key="1">
    <source>
        <dbReference type="ARBA" id="ARBA00004141"/>
    </source>
</evidence>
<feature type="transmembrane region" description="Helical" evidence="6">
    <location>
        <begin position="158"/>
        <end position="180"/>
    </location>
</feature>
<evidence type="ECO:0000313" key="7">
    <source>
        <dbReference type="EMBL" id="ELA08001.1"/>
    </source>
</evidence>
<dbReference type="InterPro" id="IPR002781">
    <property type="entry name" value="TM_pro_TauE-like"/>
</dbReference>
<feature type="transmembrane region" description="Helical" evidence="6">
    <location>
        <begin position="96"/>
        <end position="113"/>
    </location>
</feature>
<keyword evidence="5 6" id="KW-0472">Membrane</keyword>
<keyword evidence="4 6" id="KW-1133">Transmembrane helix</keyword>
<comment type="caution">
    <text evidence="7">The sequence shown here is derived from an EMBL/GenBank/DDBJ whole genome shotgun (WGS) entry which is preliminary data.</text>
</comment>
<dbReference type="Proteomes" id="UP000023795">
    <property type="component" value="Unassembled WGS sequence"/>
</dbReference>
<organism evidence="7 8">
    <name type="scientific">Moraxella macacae 0408225</name>
    <dbReference type="NCBI Taxonomy" id="1230338"/>
    <lineage>
        <taxon>Bacteria</taxon>
        <taxon>Pseudomonadati</taxon>
        <taxon>Pseudomonadota</taxon>
        <taxon>Gammaproteobacteria</taxon>
        <taxon>Moraxellales</taxon>
        <taxon>Moraxellaceae</taxon>
        <taxon>Moraxella</taxon>
    </lineage>
</organism>
<name>L2F5D6_9GAMM</name>
<dbReference type="PATRIC" id="fig|1230338.3.peg.1179"/>
<evidence type="ECO:0000313" key="8">
    <source>
        <dbReference type="Proteomes" id="UP000023795"/>
    </source>
</evidence>
<dbReference type="eggNOG" id="COG0730">
    <property type="taxonomic scope" value="Bacteria"/>
</dbReference>
<reference evidence="7 8" key="1">
    <citation type="journal article" date="2013" name="Genome Announc.">
        <title>Genome Sequence of Moraxella macacae 0408225, a Novel Bacterial Species Isolated from a Cynomolgus Macaque with Epistaxis.</title>
        <authorList>
            <person name="Ladner J.T."/>
            <person name="Whitehouse C.A."/>
            <person name="Koroleva G.I."/>
            <person name="Palacios G.F."/>
        </authorList>
    </citation>
    <scope>NUCLEOTIDE SEQUENCE [LARGE SCALE GENOMIC DNA]</scope>
    <source>
        <strain evidence="7 8">0408225</strain>
    </source>
</reference>
<keyword evidence="8" id="KW-1185">Reference proteome</keyword>
<keyword evidence="3 6" id="KW-0812">Transmembrane</keyword>
<sequence length="239" mass="26479">MLNDILLGLTSLITSALSAVTGVGGGMILIGLMPFFLPSLAIIPVHGITQLASNASRAWFGRKDIIWLPFKRFVIGSILGMVVFGILIRFVKLDLIPLFIGLYILLLQWSSIFNRLIRRFESFVLVGFLQTGLGVFVGTPGPLNVAVLNRHYSDAHQVVATGAIMMTVVHGAKVLVYMTLGFVFYDYWQLLVFMVVMATAGSWLGTKLRHWFSANWLKKILPYLLTLLALKLIVGIVIK</sequence>
<feature type="transmembrane region" description="Helical" evidence="6">
    <location>
        <begin position="187"/>
        <end position="205"/>
    </location>
</feature>
<accession>L2F5D6</accession>
<protein>
    <recommendedName>
        <fullName evidence="6">Probable membrane transporter protein</fullName>
    </recommendedName>
</protein>
<evidence type="ECO:0000256" key="4">
    <source>
        <dbReference type="ARBA" id="ARBA00022989"/>
    </source>
</evidence>
<feature type="transmembrane region" description="Helical" evidence="6">
    <location>
        <begin position="220"/>
        <end position="238"/>
    </location>
</feature>
<dbReference type="GO" id="GO:0005886">
    <property type="term" value="C:plasma membrane"/>
    <property type="evidence" value="ECO:0007669"/>
    <property type="project" value="UniProtKB-SubCell"/>
</dbReference>
<dbReference type="Pfam" id="PF01925">
    <property type="entry name" value="TauE"/>
    <property type="match status" value="1"/>
</dbReference>
<feature type="transmembrane region" description="Helical" evidence="6">
    <location>
        <begin position="73"/>
        <end position="90"/>
    </location>
</feature>
<dbReference type="STRING" id="1230338.MOMA_05556"/>
<proteinExistence type="inferred from homology"/>
<evidence type="ECO:0000256" key="3">
    <source>
        <dbReference type="ARBA" id="ARBA00022692"/>
    </source>
</evidence>
<evidence type="ECO:0000256" key="6">
    <source>
        <dbReference type="RuleBase" id="RU363041"/>
    </source>
</evidence>
<dbReference type="EMBL" id="ANIN01000002">
    <property type="protein sequence ID" value="ELA08001.1"/>
    <property type="molecule type" value="Genomic_DNA"/>
</dbReference>
<evidence type="ECO:0000256" key="2">
    <source>
        <dbReference type="ARBA" id="ARBA00009142"/>
    </source>
</evidence>
<keyword evidence="6" id="KW-1003">Cell membrane</keyword>
<dbReference type="AlphaFoldDB" id="L2F5D6"/>
<dbReference type="RefSeq" id="WP_009501513.1">
    <property type="nucleotide sequence ID" value="NZ_ANIN01000002.1"/>
</dbReference>
<evidence type="ECO:0000256" key="5">
    <source>
        <dbReference type="ARBA" id="ARBA00023136"/>
    </source>
</evidence>